<keyword evidence="4" id="KW-1185">Reference proteome</keyword>
<dbReference type="EMBL" id="WLCI01000007">
    <property type="protein sequence ID" value="MTB94935.1"/>
    <property type="molecule type" value="Genomic_DNA"/>
</dbReference>
<reference evidence="3 4" key="1">
    <citation type="submission" date="2019-10" db="EMBL/GenBank/DDBJ databases">
        <title>Nocardioides novel species isolated from the excrement of Marmot.</title>
        <authorList>
            <person name="Zhang G."/>
        </authorList>
    </citation>
    <scope>NUCLEOTIDE SEQUENCE [LARGE SCALE GENOMIC DNA]</scope>
    <source>
        <strain evidence="4">zg-579</strain>
    </source>
</reference>
<dbReference type="AlphaFoldDB" id="A0A6I3JAM4"/>
<evidence type="ECO:0000313" key="3">
    <source>
        <dbReference type="EMBL" id="MTB94935.1"/>
    </source>
</evidence>
<feature type="compositionally biased region" description="Acidic residues" evidence="1">
    <location>
        <begin position="59"/>
        <end position="73"/>
    </location>
</feature>
<dbReference type="Pfam" id="PF11222">
    <property type="entry name" value="DUF3017"/>
    <property type="match status" value="1"/>
</dbReference>
<comment type="caution">
    <text evidence="3">The sequence shown here is derived from an EMBL/GenBank/DDBJ whole genome shotgun (WGS) entry which is preliminary data.</text>
</comment>
<accession>A0A6I3JAM4</accession>
<feature type="transmembrane region" description="Helical" evidence="2">
    <location>
        <begin position="162"/>
        <end position="184"/>
    </location>
</feature>
<feature type="region of interest" description="Disordered" evidence="1">
    <location>
        <begin position="1"/>
        <end position="82"/>
    </location>
</feature>
<keyword evidence="2" id="KW-1133">Transmembrane helix</keyword>
<organism evidence="3 4">
    <name type="scientific">Nocardioides marmotae</name>
    <dbReference type="NCBI Taxonomy" id="2663857"/>
    <lineage>
        <taxon>Bacteria</taxon>
        <taxon>Bacillati</taxon>
        <taxon>Actinomycetota</taxon>
        <taxon>Actinomycetes</taxon>
        <taxon>Propionibacteriales</taxon>
        <taxon>Nocardioidaceae</taxon>
        <taxon>Nocardioides</taxon>
    </lineage>
</organism>
<proteinExistence type="predicted"/>
<evidence type="ECO:0000256" key="1">
    <source>
        <dbReference type="SAM" id="MobiDB-lite"/>
    </source>
</evidence>
<feature type="transmembrane region" description="Helical" evidence="2">
    <location>
        <begin position="131"/>
        <end position="150"/>
    </location>
</feature>
<gene>
    <name evidence="3" type="ORF">GGQ22_07535</name>
</gene>
<sequence>MGDRRLGLAQPRRRGPDDPRDAADERRHHGRALPGCCEGRCEGHGLTGVSDRATPAPGEEPEPPEDGILEEPDASVGPAPSEDEVAAVLAEEIEQLEERRYPSTIGGACYLLVLAVTTVGIGVVTVGEWRLGIRIVAGAILAAAALRLVLRRRDAGMLAVRHRLVDVLVLVVIGSALVFLSATIPDQPV</sequence>
<feature type="transmembrane region" description="Helical" evidence="2">
    <location>
        <begin position="105"/>
        <end position="125"/>
    </location>
</feature>
<protein>
    <submittedName>
        <fullName evidence="3">DUF3017 domain-containing protein</fullName>
    </submittedName>
</protein>
<feature type="compositionally biased region" description="Basic and acidic residues" evidence="1">
    <location>
        <begin position="14"/>
        <end position="27"/>
    </location>
</feature>
<evidence type="ECO:0000313" key="4">
    <source>
        <dbReference type="Proteomes" id="UP000433406"/>
    </source>
</evidence>
<keyword evidence="2" id="KW-0812">Transmembrane</keyword>
<name>A0A6I3JAM4_9ACTN</name>
<dbReference type="Proteomes" id="UP000433406">
    <property type="component" value="Unassembled WGS sequence"/>
</dbReference>
<dbReference type="InterPro" id="IPR021385">
    <property type="entry name" value="DUF3017"/>
</dbReference>
<keyword evidence="2" id="KW-0472">Membrane</keyword>
<evidence type="ECO:0000256" key="2">
    <source>
        <dbReference type="SAM" id="Phobius"/>
    </source>
</evidence>